<keyword evidence="2" id="KW-1185">Reference proteome</keyword>
<accession>A0AAV9MPW3</accession>
<organism evidence="1 2">
    <name type="scientific">Solanum pinnatisectum</name>
    <name type="common">tansyleaf nightshade</name>
    <dbReference type="NCBI Taxonomy" id="50273"/>
    <lineage>
        <taxon>Eukaryota</taxon>
        <taxon>Viridiplantae</taxon>
        <taxon>Streptophyta</taxon>
        <taxon>Embryophyta</taxon>
        <taxon>Tracheophyta</taxon>
        <taxon>Spermatophyta</taxon>
        <taxon>Magnoliopsida</taxon>
        <taxon>eudicotyledons</taxon>
        <taxon>Gunneridae</taxon>
        <taxon>Pentapetalae</taxon>
        <taxon>asterids</taxon>
        <taxon>lamiids</taxon>
        <taxon>Solanales</taxon>
        <taxon>Solanaceae</taxon>
        <taxon>Solanoideae</taxon>
        <taxon>Solaneae</taxon>
        <taxon>Solanum</taxon>
    </lineage>
</organism>
<name>A0AAV9MPW3_9SOLN</name>
<sequence>MACLNQQGLCTTMGPRISFSNDFADNQQTLNHEQYGYKEAPVSSVFEFSVSGYEMIPADEVFFKGKLLPLRENSTKATTLKDELLANDDDDDDYEHIFPSVGKGSWKERFGFKRAPILPKKVDNKETKMPDFFNDIITGAN</sequence>
<dbReference type="PANTHER" id="PTHR31722">
    <property type="entry name" value="OS06G0675200 PROTEIN"/>
    <property type="match status" value="1"/>
</dbReference>
<evidence type="ECO:0000313" key="2">
    <source>
        <dbReference type="Proteomes" id="UP001311915"/>
    </source>
</evidence>
<dbReference type="AlphaFoldDB" id="A0AAV9MPW3"/>
<dbReference type="PANTHER" id="PTHR31722:SF71">
    <property type="entry name" value="GENOME ASSEMBLY, CHROMOSOME: A05"/>
    <property type="match status" value="1"/>
</dbReference>
<evidence type="ECO:0000313" key="1">
    <source>
        <dbReference type="EMBL" id="KAK4740017.1"/>
    </source>
</evidence>
<dbReference type="Proteomes" id="UP001311915">
    <property type="component" value="Unassembled WGS sequence"/>
</dbReference>
<protein>
    <submittedName>
        <fullName evidence="1">Uncharacterized protein</fullName>
    </submittedName>
</protein>
<proteinExistence type="predicted"/>
<dbReference type="EMBL" id="JAWPEI010000001">
    <property type="protein sequence ID" value="KAK4740017.1"/>
    <property type="molecule type" value="Genomic_DNA"/>
</dbReference>
<reference evidence="1 2" key="1">
    <citation type="submission" date="2023-10" db="EMBL/GenBank/DDBJ databases">
        <title>Genome-Wide Identification Analysis in wild type Solanum Pinnatisectum Reveals Some Genes Defensing Phytophthora Infestans.</title>
        <authorList>
            <person name="Sun C."/>
        </authorList>
    </citation>
    <scope>NUCLEOTIDE SEQUENCE [LARGE SCALE GENOMIC DNA]</scope>
    <source>
        <strain evidence="1">LQN</strain>
        <tissue evidence="1">Leaf</tissue>
    </source>
</reference>
<comment type="caution">
    <text evidence="1">The sequence shown here is derived from an EMBL/GenBank/DDBJ whole genome shotgun (WGS) entry which is preliminary data.</text>
</comment>
<gene>
    <name evidence="1" type="ORF">R3W88_003714</name>
</gene>